<comment type="caution">
    <text evidence="2">The sequence shown here is derived from an EMBL/GenBank/DDBJ whole genome shotgun (WGS) entry which is preliminary data.</text>
</comment>
<proteinExistence type="predicted"/>
<keyword evidence="3" id="KW-1185">Reference proteome</keyword>
<feature type="compositionally biased region" description="Polar residues" evidence="1">
    <location>
        <begin position="59"/>
        <end position="70"/>
    </location>
</feature>
<dbReference type="EMBL" id="JAHLJV010000131">
    <property type="protein sequence ID" value="KAK1569534.1"/>
    <property type="molecule type" value="Genomic_DNA"/>
</dbReference>
<evidence type="ECO:0000256" key="1">
    <source>
        <dbReference type="SAM" id="MobiDB-lite"/>
    </source>
</evidence>
<feature type="region of interest" description="Disordered" evidence="1">
    <location>
        <begin position="56"/>
        <end position="93"/>
    </location>
</feature>
<feature type="region of interest" description="Disordered" evidence="1">
    <location>
        <begin position="133"/>
        <end position="157"/>
    </location>
</feature>
<dbReference type="AlphaFoldDB" id="A0AAD8PKL3"/>
<feature type="compositionally biased region" description="Pro residues" evidence="1">
    <location>
        <begin position="187"/>
        <end position="196"/>
    </location>
</feature>
<dbReference type="RefSeq" id="XP_060407767.1">
    <property type="nucleotide sequence ID" value="XM_060565063.1"/>
</dbReference>
<reference evidence="2" key="1">
    <citation type="submission" date="2021-06" db="EMBL/GenBank/DDBJ databases">
        <title>Comparative genomics, transcriptomics and evolutionary studies reveal genomic signatures of adaptation to plant cell wall in hemibiotrophic fungi.</title>
        <authorList>
            <consortium name="DOE Joint Genome Institute"/>
            <person name="Baroncelli R."/>
            <person name="Diaz J.F."/>
            <person name="Benocci T."/>
            <person name="Peng M."/>
            <person name="Battaglia E."/>
            <person name="Haridas S."/>
            <person name="Andreopoulos W."/>
            <person name="Labutti K."/>
            <person name="Pangilinan J."/>
            <person name="Floch G.L."/>
            <person name="Makela M.R."/>
            <person name="Henrissat B."/>
            <person name="Grigoriev I.V."/>
            <person name="Crouch J.A."/>
            <person name="De Vries R.P."/>
            <person name="Sukno S.A."/>
            <person name="Thon M.R."/>
        </authorList>
    </citation>
    <scope>NUCLEOTIDE SEQUENCE</scope>
    <source>
        <strain evidence="2">CBS 125086</strain>
    </source>
</reference>
<evidence type="ECO:0000313" key="2">
    <source>
        <dbReference type="EMBL" id="KAK1569534.1"/>
    </source>
</evidence>
<feature type="compositionally biased region" description="Basic and acidic residues" evidence="1">
    <location>
        <begin position="133"/>
        <end position="148"/>
    </location>
</feature>
<evidence type="ECO:0000313" key="3">
    <source>
        <dbReference type="Proteomes" id="UP001230504"/>
    </source>
</evidence>
<sequence>MSSEEFKPFFNNLILDGVPYTQALFEASLATRYYNEIPPELFSRFNTYLIDRANRESTHASPGQISSNSGGPPLSPFRSRVSSVCSPRTPSGSQALSLDLSDMSCLPSHQSQVNQELLHRKATDHWTKYVAWKREKEKQPKSRPENLRQGEAAAAAASAALRRHTMPLSSFETPYRPRLGVDLSTSPAPPSPPSPRPQLSQAWNPVPMRPFAVPTAATRLYMTPPRPPPGSRHKDLVCEFEAEMKQYQDDWEKFKEAEEEANHRRVALGKRNLRLIELLVSIEALPEGHTD</sequence>
<feature type="region of interest" description="Disordered" evidence="1">
    <location>
        <begin position="170"/>
        <end position="205"/>
    </location>
</feature>
<organism evidence="2 3">
    <name type="scientific">Colletotrichum navitas</name>
    <dbReference type="NCBI Taxonomy" id="681940"/>
    <lineage>
        <taxon>Eukaryota</taxon>
        <taxon>Fungi</taxon>
        <taxon>Dikarya</taxon>
        <taxon>Ascomycota</taxon>
        <taxon>Pezizomycotina</taxon>
        <taxon>Sordariomycetes</taxon>
        <taxon>Hypocreomycetidae</taxon>
        <taxon>Glomerellales</taxon>
        <taxon>Glomerellaceae</taxon>
        <taxon>Colletotrichum</taxon>
        <taxon>Colletotrichum graminicola species complex</taxon>
    </lineage>
</organism>
<dbReference type="GeneID" id="85449303"/>
<gene>
    <name evidence="2" type="ORF">LY79DRAFT_707918</name>
</gene>
<protein>
    <submittedName>
        <fullName evidence="2">Uncharacterized protein</fullName>
    </submittedName>
</protein>
<feature type="compositionally biased region" description="Polar residues" evidence="1">
    <location>
        <begin position="80"/>
        <end position="93"/>
    </location>
</feature>
<dbReference type="Proteomes" id="UP001230504">
    <property type="component" value="Unassembled WGS sequence"/>
</dbReference>
<accession>A0AAD8PKL3</accession>
<name>A0AAD8PKL3_9PEZI</name>